<reference evidence="1" key="1">
    <citation type="submission" date="2022-04" db="EMBL/GenBank/DDBJ databases">
        <title>Jade perch genome.</title>
        <authorList>
            <person name="Chao B."/>
        </authorList>
    </citation>
    <scope>NUCLEOTIDE SEQUENCE</scope>
    <source>
        <strain evidence="1">CB-2022</strain>
    </source>
</reference>
<comment type="caution">
    <text evidence="1">The sequence shown here is derived from an EMBL/GenBank/DDBJ whole genome shotgun (WGS) entry which is preliminary data.</text>
</comment>
<name>A0ACB8VPV3_9TELE</name>
<dbReference type="Proteomes" id="UP000831701">
    <property type="component" value="Chromosome 19"/>
</dbReference>
<evidence type="ECO:0000313" key="2">
    <source>
        <dbReference type="Proteomes" id="UP000831701"/>
    </source>
</evidence>
<evidence type="ECO:0000313" key="1">
    <source>
        <dbReference type="EMBL" id="KAI3357501.1"/>
    </source>
</evidence>
<keyword evidence="2" id="KW-1185">Reference proteome</keyword>
<gene>
    <name evidence="1" type="ORF">L3Q82_015917</name>
</gene>
<organism evidence="1 2">
    <name type="scientific">Scortum barcoo</name>
    <name type="common">barcoo grunter</name>
    <dbReference type="NCBI Taxonomy" id="214431"/>
    <lineage>
        <taxon>Eukaryota</taxon>
        <taxon>Metazoa</taxon>
        <taxon>Chordata</taxon>
        <taxon>Craniata</taxon>
        <taxon>Vertebrata</taxon>
        <taxon>Euteleostomi</taxon>
        <taxon>Actinopterygii</taxon>
        <taxon>Neopterygii</taxon>
        <taxon>Teleostei</taxon>
        <taxon>Neoteleostei</taxon>
        <taxon>Acanthomorphata</taxon>
        <taxon>Eupercaria</taxon>
        <taxon>Centrarchiformes</taxon>
        <taxon>Terapontoidei</taxon>
        <taxon>Terapontidae</taxon>
        <taxon>Scortum</taxon>
    </lineage>
</organism>
<protein>
    <submittedName>
        <fullName evidence="1">Uncharacterized protein</fullName>
    </submittedName>
</protein>
<sequence length="1440" mass="159680">MHLDMTLLQILAVLFLPGAWGQSSRSLGVVVEAKNITLPAGSKAVLACHSPRMVWTRDRLRDRQRVVHWDLVRSTPEYSVERVLDMSPGARQRVYNGFNKGRVSIPDSAFSDGNFSLIINNVVATDKGVYTCNLHHHYCQIHQSIQIQLNVTKSARKEKRYWDGEKTVFVVLLGSSVALPCVNRRPLWREGLQEDQQQVAHWDFQPPGVRPDRADRLVDLYASGERRDYGPLFAQSKMSVAEDAFTFGDFSLTISDLKPVDKGLYSCHLHHHYCGLHERRIFRLTVGPPLPSAPTTPPRIFQNDVPEPRTEEVDSPHVVNVILPEQRGYFVHHLGYFLAAFLLLAFIVVAVVVLTRRRKKRGMEYELRRSDRGNVTSRGEMSLDCTELKTCNQEPLNSDYKNNLLKEKDMAKFCNTDEEETPYLVKLSVPPEKVTLADFKNVLNNRPVNSYKFFFKSMDQDFGVVKEEISDDNAKLPCFNGRVVSWLVLAESAHSDGGSQCTESHPELPPPLERTGGIGDSRPPSFHANAVSSRDGLDTETGTESLLSHRRERERERARRRARETELPRINGHSKSERTARDSAMGYDSASVMSSELESSSFVDSEEDEDASRLSSSTEQSSSSQLMRRHKRRRRRHKVAKIDRSSSFSSITDSTMSLNIITVTLNMEKYNFLGISIVGQSNDRGDGGIYIGSIMKGGAVAADGRIEPGDMLLQVNDVNFENMSNDDAVRILREIVSKTGPISLTVAKCWDPSPRSYFTIPRAEPVRPIDPAAWISHTTALTGPYPHYEFDDLPLSASKTDMATIVKVMQLPDSGLEIRDRMWLKITIANAVIGADVVDWLYSRVEGFKDRRDARKYASSLLKHGYLRHTVNKITFSEQCYYTFGDLCQNMASLNLNEGSSGGGSEQDTLAPLPPTSNPWPLGGQPFPYPPFPSAPPSFPPGYSDPCHSFHSGSAGSQHSEGSRSSGSNPSAGKGRRSSPQEKGHRSTCSESEPRVRGGRRGDRSASQMSHHSHAVSSHSHARSSLSHSHRSHSLSQNSHPSFTYSHAPFTQPGPGSCAHSERSHASSYGPPGLPPPYCLARLAPKTSVSSSTPPGAPPGRELAAVPPELTASRQSFQHAMGNPCNMRTLLKWKLCLPSLNGWRAENSMAVILWALGLCLLMQVCLCSPEQNSSGCMRWTQAGDHVCCDICHPGHRLIMKCGPKPKDLCTPCEPNTYTTEPKEPRCKRCTQCVGAQVLIKECTTTADTKCGCKEGLTCGDRSCSFCVMKCKEGQEPTEKRSCRPCPNGTFSDQIHQKCKPWSTKCPNPDQKIVAMGNAVSDITCANVSVGPVSRPKKPADQTEQAWPFVLSVITSIVLTTISIIIIVTVALKLRKKKTQTHEIKKEMKKSEVIETQIISTPTDDPRTLMAIECSFHEAQQEQGRSTESLASKESSVPLIV</sequence>
<accession>A0ACB8VPV3</accession>
<proteinExistence type="predicted"/>
<dbReference type="EMBL" id="CM041549">
    <property type="protein sequence ID" value="KAI3357501.1"/>
    <property type="molecule type" value="Genomic_DNA"/>
</dbReference>